<dbReference type="PROSITE" id="PS50011">
    <property type="entry name" value="PROTEIN_KINASE_DOM"/>
    <property type="match status" value="1"/>
</dbReference>
<dbReference type="Gene3D" id="1.10.510.10">
    <property type="entry name" value="Transferase(Phosphotransferase) domain 1"/>
    <property type="match status" value="1"/>
</dbReference>
<organism evidence="4 5">
    <name type="scientific">Artemisia annua</name>
    <name type="common">Sweet wormwood</name>
    <dbReference type="NCBI Taxonomy" id="35608"/>
    <lineage>
        <taxon>Eukaryota</taxon>
        <taxon>Viridiplantae</taxon>
        <taxon>Streptophyta</taxon>
        <taxon>Embryophyta</taxon>
        <taxon>Tracheophyta</taxon>
        <taxon>Spermatophyta</taxon>
        <taxon>Magnoliopsida</taxon>
        <taxon>eudicotyledons</taxon>
        <taxon>Gunneridae</taxon>
        <taxon>Pentapetalae</taxon>
        <taxon>asterids</taxon>
        <taxon>campanulids</taxon>
        <taxon>Asterales</taxon>
        <taxon>Asteraceae</taxon>
        <taxon>Asteroideae</taxon>
        <taxon>Anthemideae</taxon>
        <taxon>Artemisiinae</taxon>
        <taxon>Artemisia</taxon>
    </lineage>
</organism>
<sequence>MAQQKFYDTALAAAMLCLSRDAIGKHSRDMHSRGFLHHDIKPKNFLMSLGQKANQVYMIVYGLAKRYRDLHAHKAYYHRCVVTDMHKLEWK</sequence>
<evidence type="ECO:0000256" key="2">
    <source>
        <dbReference type="ARBA" id="ARBA00012513"/>
    </source>
</evidence>
<dbReference type="InterPro" id="IPR000719">
    <property type="entry name" value="Prot_kinase_dom"/>
</dbReference>
<evidence type="ECO:0000256" key="1">
    <source>
        <dbReference type="ARBA" id="ARBA00005926"/>
    </source>
</evidence>
<dbReference type="InterPro" id="IPR011009">
    <property type="entry name" value="Kinase-like_dom_sf"/>
</dbReference>
<dbReference type="PANTHER" id="PTHR11909">
    <property type="entry name" value="CASEIN KINASE-RELATED"/>
    <property type="match status" value="1"/>
</dbReference>
<dbReference type="PROSITE" id="PS00108">
    <property type="entry name" value="PROTEIN_KINASE_ST"/>
    <property type="match status" value="1"/>
</dbReference>
<dbReference type="InterPro" id="IPR050235">
    <property type="entry name" value="CK1_Ser-Thr_kinase"/>
</dbReference>
<evidence type="ECO:0000313" key="5">
    <source>
        <dbReference type="Proteomes" id="UP000245207"/>
    </source>
</evidence>
<comment type="similarity">
    <text evidence="1">Belongs to the protein kinase superfamily. CK1 Ser/Thr protein kinase family. Casein kinase I subfamily.</text>
</comment>
<accession>A0A2U1L5F9</accession>
<dbReference type="EMBL" id="PKPP01011385">
    <property type="protein sequence ID" value="PWA44243.1"/>
    <property type="molecule type" value="Genomic_DNA"/>
</dbReference>
<dbReference type="STRING" id="35608.A0A2U1L5F9"/>
<reference evidence="4 5" key="1">
    <citation type="journal article" date="2018" name="Mol. Plant">
        <title>The genome of Artemisia annua provides insight into the evolution of Asteraceae family and artemisinin biosynthesis.</title>
        <authorList>
            <person name="Shen Q."/>
            <person name="Zhang L."/>
            <person name="Liao Z."/>
            <person name="Wang S."/>
            <person name="Yan T."/>
            <person name="Shi P."/>
            <person name="Liu M."/>
            <person name="Fu X."/>
            <person name="Pan Q."/>
            <person name="Wang Y."/>
            <person name="Lv Z."/>
            <person name="Lu X."/>
            <person name="Zhang F."/>
            <person name="Jiang W."/>
            <person name="Ma Y."/>
            <person name="Chen M."/>
            <person name="Hao X."/>
            <person name="Li L."/>
            <person name="Tang Y."/>
            <person name="Lv G."/>
            <person name="Zhou Y."/>
            <person name="Sun X."/>
            <person name="Brodelius P.E."/>
            <person name="Rose J.K.C."/>
            <person name="Tang K."/>
        </authorList>
    </citation>
    <scope>NUCLEOTIDE SEQUENCE [LARGE SCALE GENOMIC DNA]</scope>
    <source>
        <strain evidence="5">cv. Huhao1</strain>
        <tissue evidence="4">Leaf</tissue>
    </source>
</reference>
<protein>
    <recommendedName>
        <fullName evidence="2">non-specific serine/threonine protein kinase</fullName>
        <ecNumber evidence="2">2.7.11.1</ecNumber>
    </recommendedName>
</protein>
<keyword evidence="5" id="KW-1185">Reference proteome</keyword>
<gene>
    <name evidence="4" type="ORF">CTI12_AA526080</name>
</gene>
<keyword evidence="4" id="KW-0808">Transferase</keyword>
<dbReference type="Proteomes" id="UP000245207">
    <property type="component" value="Unassembled WGS sequence"/>
</dbReference>
<proteinExistence type="inferred from homology"/>
<dbReference type="InterPro" id="IPR008271">
    <property type="entry name" value="Ser/Thr_kinase_AS"/>
</dbReference>
<dbReference type="AlphaFoldDB" id="A0A2U1L5F9"/>
<dbReference type="GO" id="GO:0005524">
    <property type="term" value="F:ATP binding"/>
    <property type="evidence" value="ECO:0007669"/>
    <property type="project" value="InterPro"/>
</dbReference>
<dbReference type="OrthoDB" id="5800476at2759"/>
<dbReference type="GO" id="GO:0004674">
    <property type="term" value="F:protein serine/threonine kinase activity"/>
    <property type="evidence" value="ECO:0007669"/>
    <property type="project" value="UniProtKB-EC"/>
</dbReference>
<evidence type="ECO:0000259" key="3">
    <source>
        <dbReference type="PROSITE" id="PS50011"/>
    </source>
</evidence>
<dbReference type="SUPFAM" id="SSF56112">
    <property type="entry name" value="Protein kinase-like (PK-like)"/>
    <property type="match status" value="1"/>
</dbReference>
<feature type="domain" description="Protein kinase" evidence="3">
    <location>
        <begin position="1"/>
        <end position="91"/>
    </location>
</feature>
<name>A0A2U1L5F9_ARTAN</name>
<comment type="caution">
    <text evidence="4">The sequence shown here is derived from an EMBL/GenBank/DDBJ whole genome shotgun (WGS) entry which is preliminary data.</text>
</comment>
<dbReference type="EC" id="2.7.11.1" evidence="2"/>
<keyword evidence="4" id="KW-0418">Kinase</keyword>
<evidence type="ECO:0000313" key="4">
    <source>
        <dbReference type="EMBL" id="PWA44243.1"/>
    </source>
</evidence>